<feature type="domain" description="Hedgehog/Intein (Hint)" evidence="2">
    <location>
        <begin position="374"/>
        <end position="509"/>
    </location>
</feature>
<dbReference type="SUPFAM" id="SSF51294">
    <property type="entry name" value="Hedgehog/intein (Hint) domain"/>
    <property type="match status" value="1"/>
</dbReference>
<proteinExistence type="predicted"/>
<sequence>MASQQTSSSTPLPSGNGPVTTVSSGQVVNGGTISPDATQVVSGGTANGMLLQGSSVFSAGSTGAGMTTQFARQDIIAGGAAVSTIVKDLAIQTVLNGGVASGTVLSGYLPPYALQNTSSFQVIESGGIAIDTVFSGKTGEAQRYTGLTQSFSYIKTFQTVESGGTVSGNRIGFGGASTIEAGGSSVDTTLSGFSSSWNGWNFQTGQGVSVTSHVYATLDVSGYADKTSVYNEAIMTVGGTADHTTVFSGGSLTALNGATLSHLTVSSGGTVSLGASTVLTDPLTIERGGGIVFSDISSTNGLSAVFVSTPSVQNVTSGATVQASSETATPAVFLDVMSSGTVVKEIAVTSAFSSPIYFRNAPSGAGTEMLYGTPCYCPGTLIQTPQGERPVEDLVIGDLILTASGDALPIRWIGRRAYDPLFAYGNRDVLPILFHKGSLGNNLPKRDLTVSPLHAMLVDGYLIPALHLVNDHSILQIQKPETIRYIHIELDGHDILLAEGAPSESFLDDRSRGMFHNAHEYDALYPDAPRQHPRYCAPRLEDGPELAQIHSRLKEHAKCLFPNEAA</sequence>
<dbReference type="Gene3D" id="2.160.20.20">
    <property type="match status" value="1"/>
</dbReference>
<dbReference type="InterPro" id="IPR028992">
    <property type="entry name" value="Hedgehog/Intein_dom"/>
</dbReference>
<dbReference type="RefSeq" id="WP_232309232.1">
    <property type="nucleotide sequence ID" value="NZ_LUTU01000014.1"/>
</dbReference>
<dbReference type="Proteomes" id="UP000077786">
    <property type="component" value="Unassembled WGS sequence"/>
</dbReference>
<dbReference type="EMBL" id="LUTU01000014">
    <property type="protein sequence ID" value="OAJ66629.1"/>
    <property type="molecule type" value="Genomic_DNA"/>
</dbReference>
<dbReference type="PATRIC" id="fig|38307.3.peg.2884"/>
<name>A0A1B6VHD2_9PROT</name>
<dbReference type="InterPro" id="IPR012332">
    <property type="entry name" value="Autotransporter_pectin_lyase_C"/>
</dbReference>
<evidence type="ECO:0000256" key="1">
    <source>
        <dbReference type="SAM" id="MobiDB-lite"/>
    </source>
</evidence>
<dbReference type="InterPro" id="IPR036844">
    <property type="entry name" value="Hint_dom_sf"/>
</dbReference>
<evidence type="ECO:0000313" key="3">
    <source>
        <dbReference type="EMBL" id="OAJ66629.1"/>
    </source>
</evidence>
<comment type="caution">
    <text evidence="3">The sequence shown here is derived from an EMBL/GenBank/DDBJ whole genome shotgun (WGS) entry which is preliminary data.</text>
</comment>
<dbReference type="Gene3D" id="2.170.16.10">
    <property type="entry name" value="Hedgehog/Intein (Hint) domain"/>
    <property type="match status" value="1"/>
</dbReference>
<evidence type="ECO:0000313" key="4">
    <source>
        <dbReference type="Proteomes" id="UP000077786"/>
    </source>
</evidence>
<gene>
    <name evidence="3" type="ORF">A0123_02762</name>
</gene>
<protein>
    <submittedName>
        <fullName evidence="3">Membrane protein</fullName>
    </submittedName>
</protein>
<feature type="region of interest" description="Disordered" evidence="1">
    <location>
        <begin position="1"/>
        <end position="28"/>
    </location>
</feature>
<organism evidence="3 4">
    <name type="scientific">Gluconobacter cerinus</name>
    <dbReference type="NCBI Taxonomy" id="38307"/>
    <lineage>
        <taxon>Bacteria</taxon>
        <taxon>Pseudomonadati</taxon>
        <taxon>Pseudomonadota</taxon>
        <taxon>Alphaproteobacteria</taxon>
        <taxon>Acetobacterales</taxon>
        <taxon>Acetobacteraceae</taxon>
        <taxon>Gluconobacter</taxon>
    </lineage>
</organism>
<dbReference type="AlphaFoldDB" id="A0A1B6VHD2"/>
<feature type="compositionally biased region" description="Low complexity" evidence="1">
    <location>
        <begin position="1"/>
        <end position="14"/>
    </location>
</feature>
<feature type="compositionally biased region" description="Polar residues" evidence="1">
    <location>
        <begin position="17"/>
        <end position="28"/>
    </location>
</feature>
<dbReference type="Pfam" id="PF13403">
    <property type="entry name" value="Hint_2"/>
    <property type="match status" value="1"/>
</dbReference>
<reference evidence="3 4" key="1">
    <citation type="submission" date="2016-03" db="EMBL/GenBank/DDBJ databases">
        <title>Draft genome sequence of Gluconobacter cerinus strain CECT 9110.</title>
        <authorList>
            <person name="Sainz F."/>
            <person name="Mas A."/>
            <person name="Torija M.J."/>
        </authorList>
    </citation>
    <scope>NUCLEOTIDE SEQUENCE [LARGE SCALE GENOMIC DNA]</scope>
    <source>
        <strain evidence="3 4">CECT 9110</strain>
    </source>
</reference>
<evidence type="ECO:0000259" key="2">
    <source>
        <dbReference type="Pfam" id="PF13403"/>
    </source>
</evidence>
<accession>A0A1B6VHD2</accession>